<dbReference type="SUPFAM" id="SSF160443">
    <property type="entry name" value="SMR domain-like"/>
    <property type="match status" value="1"/>
</dbReference>
<dbReference type="PANTHER" id="PTHR35562">
    <property type="entry name" value="DNA ENDONUCLEASE SMRA-RELATED"/>
    <property type="match status" value="1"/>
</dbReference>
<dbReference type="EMBL" id="JAHCVJ010000005">
    <property type="protein sequence ID" value="MBT0665408.1"/>
    <property type="molecule type" value="Genomic_DNA"/>
</dbReference>
<dbReference type="SMART" id="SM00463">
    <property type="entry name" value="SMR"/>
    <property type="match status" value="1"/>
</dbReference>
<accession>A0AAW4L8P4</accession>
<dbReference type="Proteomes" id="UP000811899">
    <property type="component" value="Unassembled WGS sequence"/>
</dbReference>
<name>A0AAW4L8P4_9BACT</name>
<sequence length="228" mass="24440">MKHKGSGDNKKFAIRPFSAIKGIAVEKPGPEPKPVVTSVNKQQPGNQAEDDLLFLTEMAGVTRIHRHAKAQQPAARETAQGKPVAPVEPDESSLFLEALKELKLDVSFSDNVPEDDTPGPARKISRMRQLRRGSIRLNLEIDLHGLTRDEAIDALASFIPAACRRGQQAVLVIAGKGAHSPGEPVLQGAVSDWLATKGGEWVAEFALAPDTLGGEGAYVVFLKSGGRQ</sequence>
<dbReference type="InterPro" id="IPR036063">
    <property type="entry name" value="Smr_dom_sf"/>
</dbReference>
<evidence type="ECO:0000259" key="2">
    <source>
        <dbReference type="PROSITE" id="PS50828"/>
    </source>
</evidence>
<feature type="compositionally biased region" description="Polar residues" evidence="1">
    <location>
        <begin position="37"/>
        <end position="46"/>
    </location>
</feature>
<comment type="caution">
    <text evidence="3">The sequence shown here is derived from an EMBL/GenBank/DDBJ whole genome shotgun (WGS) entry which is preliminary data.</text>
</comment>
<dbReference type="PANTHER" id="PTHR35562:SF2">
    <property type="entry name" value="DNA ENDONUCLEASE SMRA-RELATED"/>
    <property type="match status" value="1"/>
</dbReference>
<dbReference type="InterPro" id="IPR002625">
    <property type="entry name" value="Smr_dom"/>
</dbReference>
<evidence type="ECO:0000313" key="4">
    <source>
        <dbReference type="Proteomes" id="UP000811899"/>
    </source>
</evidence>
<dbReference type="Gene3D" id="3.30.1370.110">
    <property type="match status" value="1"/>
</dbReference>
<keyword evidence="4" id="KW-1185">Reference proteome</keyword>
<dbReference type="PROSITE" id="PS50828">
    <property type="entry name" value="SMR"/>
    <property type="match status" value="1"/>
</dbReference>
<evidence type="ECO:0000256" key="1">
    <source>
        <dbReference type="SAM" id="MobiDB-lite"/>
    </source>
</evidence>
<feature type="domain" description="Smr" evidence="2">
    <location>
        <begin position="141"/>
        <end position="223"/>
    </location>
</feature>
<dbReference type="Pfam" id="PF01713">
    <property type="entry name" value="Smr"/>
    <property type="match status" value="1"/>
</dbReference>
<protein>
    <submittedName>
        <fullName evidence="3">Smr/MutS family protein</fullName>
    </submittedName>
</protein>
<gene>
    <name evidence="3" type="ORF">KI809_13960</name>
</gene>
<evidence type="ECO:0000313" key="3">
    <source>
        <dbReference type="EMBL" id="MBT0665408.1"/>
    </source>
</evidence>
<proteinExistence type="predicted"/>
<feature type="region of interest" description="Disordered" evidence="1">
    <location>
        <begin position="27"/>
        <end position="47"/>
    </location>
</feature>
<dbReference type="AlphaFoldDB" id="A0AAW4L8P4"/>
<organism evidence="3 4">
    <name type="scientific">Geoanaerobacter pelophilus</name>
    <dbReference type="NCBI Taxonomy" id="60036"/>
    <lineage>
        <taxon>Bacteria</taxon>
        <taxon>Pseudomonadati</taxon>
        <taxon>Thermodesulfobacteriota</taxon>
        <taxon>Desulfuromonadia</taxon>
        <taxon>Geobacterales</taxon>
        <taxon>Geobacteraceae</taxon>
        <taxon>Geoanaerobacter</taxon>
    </lineage>
</organism>
<reference evidence="3 4" key="1">
    <citation type="submission" date="2021-05" db="EMBL/GenBank/DDBJ databases">
        <title>The draft genome of Geobacter pelophilus DSM 12255.</title>
        <authorList>
            <person name="Xu Z."/>
            <person name="Masuda Y."/>
            <person name="Itoh H."/>
            <person name="Senoo K."/>
        </authorList>
    </citation>
    <scope>NUCLEOTIDE SEQUENCE [LARGE SCALE GENOMIC DNA]</scope>
    <source>
        <strain evidence="3 4">DSM 12255</strain>
    </source>
</reference>